<evidence type="ECO:0000256" key="1">
    <source>
        <dbReference type="SAM" id="Phobius"/>
    </source>
</evidence>
<sequence length="108" mass="10988">MGEAAVDFWIVWVVSVLAFGGGAVEVLGVIAGCDGVGSVISSSSISMSIAGSSVVSALNRLKYALLLVFCFLGLSMPVGLKFPLCLAGEGVGVLLGFAMPQAEHKLLN</sequence>
<keyword evidence="1" id="KW-0812">Transmembrane</keyword>
<evidence type="ECO:0000313" key="2">
    <source>
        <dbReference type="EMBL" id="GFT26139.1"/>
    </source>
</evidence>
<proteinExistence type="predicted"/>
<feature type="transmembrane region" description="Helical" evidence="1">
    <location>
        <begin position="12"/>
        <end position="40"/>
    </location>
</feature>
<accession>A0A8X6NR27</accession>
<keyword evidence="1" id="KW-0472">Membrane</keyword>
<gene>
    <name evidence="2" type="ORF">NPIL_61131</name>
</gene>
<evidence type="ECO:0000313" key="3">
    <source>
        <dbReference type="Proteomes" id="UP000887013"/>
    </source>
</evidence>
<keyword evidence="1" id="KW-1133">Transmembrane helix</keyword>
<comment type="caution">
    <text evidence="2">The sequence shown here is derived from an EMBL/GenBank/DDBJ whole genome shotgun (WGS) entry which is preliminary data.</text>
</comment>
<organism evidence="2 3">
    <name type="scientific">Nephila pilipes</name>
    <name type="common">Giant wood spider</name>
    <name type="synonym">Nephila maculata</name>
    <dbReference type="NCBI Taxonomy" id="299642"/>
    <lineage>
        <taxon>Eukaryota</taxon>
        <taxon>Metazoa</taxon>
        <taxon>Ecdysozoa</taxon>
        <taxon>Arthropoda</taxon>
        <taxon>Chelicerata</taxon>
        <taxon>Arachnida</taxon>
        <taxon>Araneae</taxon>
        <taxon>Araneomorphae</taxon>
        <taxon>Entelegynae</taxon>
        <taxon>Araneoidea</taxon>
        <taxon>Nephilidae</taxon>
        <taxon>Nephila</taxon>
    </lineage>
</organism>
<dbReference type="AlphaFoldDB" id="A0A8X6NR27"/>
<dbReference type="EMBL" id="BMAW01011902">
    <property type="protein sequence ID" value="GFT26139.1"/>
    <property type="molecule type" value="Genomic_DNA"/>
</dbReference>
<feature type="transmembrane region" description="Helical" evidence="1">
    <location>
        <begin position="61"/>
        <end position="80"/>
    </location>
</feature>
<dbReference type="Proteomes" id="UP000887013">
    <property type="component" value="Unassembled WGS sequence"/>
</dbReference>
<reference evidence="2" key="1">
    <citation type="submission" date="2020-08" db="EMBL/GenBank/DDBJ databases">
        <title>Multicomponent nature underlies the extraordinary mechanical properties of spider dragline silk.</title>
        <authorList>
            <person name="Kono N."/>
            <person name="Nakamura H."/>
            <person name="Mori M."/>
            <person name="Yoshida Y."/>
            <person name="Ohtoshi R."/>
            <person name="Malay A.D."/>
            <person name="Moran D.A.P."/>
            <person name="Tomita M."/>
            <person name="Numata K."/>
            <person name="Arakawa K."/>
        </authorList>
    </citation>
    <scope>NUCLEOTIDE SEQUENCE</scope>
</reference>
<keyword evidence="3" id="KW-1185">Reference proteome</keyword>
<protein>
    <submittedName>
        <fullName evidence="2">Uncharacterized protein</fullName>
    </submittedName>
</protein>
<name>A0A8X6NR27_NEPPI</name>